<evidence type="ECO:0000256" key="2">
    <source>
        <dbReference type="ARBA" id="ARBA00022475"/>
    </source>
</evidence>
<feature type="transmembrane region" description="Helical" evidence="6">
    <location>
        <begin position="53"/>
        <end position="73"/>
    </location>
</feature>
<keyword evidence="2" id="KW-1003">Cell membrane</keyword>
<dbReference type="PANTHER" id="PTHR30250">
    <property type="entry name" value="PST FAMILY PREDICTED COLANIC ACID TRANSPORTER"/>
    <property type="match status" value="1"/>
</dbReference>
<evidence type="ECO:0000313" key="9">
    <source>
        <dbReference type="EMBL" id="MBB6496154.1"/>
    </source>
</evidence>
<feature type="transmembrane region" description="Helical" evidence="6">
    <location>
        <begin position="119"/>
        <end position="141"/>
    </location>
</feature>
<evidence type="ECO:0000256" key="4">
    <source>
        <dbReference type="ARBA" id="ARBA00022989"/>
    </source>
</evidence>
<dbReference type="Proteomes" id="UP000239462">
    <property type="component" value="Chromosome"/>
</dbReference>
<dbReference type="GeneID" id="36101191"/>
<reference evidence="10" key="1">
    <citation type="journal article" date="2018" name="Genome Announc.">
        <title>Complete Genome Sequence of the Methanococcus maripaludis Type Strain JJ (DSM 2067), a Model for Selenoprotein Synthesis in Archaea.</title>
        <authorList>
            <person name="Poehlein A."/>
            <person name="Heym D."/>
            <person name="Quitzke V."/>
            <person name="Fersch J."/>
            <person name="Daniel R."/>
            <person name="Rother M."/>
        </authorList>
    </citation>
    <scope>NUCLEOTIDE SEQUENCE [LARGE SCALE GENOMIC DNA]</scope>
    <source>
        <strain evidence="10">DSM 2067</strain>
    </source>
</reference>
<evidence type="ECO:0000313" key="11">
    <source>
        <dbReference type="Proteomes" id="UP000567099"/>
    </source>
</evidence>
<dbReference type="EMBL" id="CP026606">
    <property type="protein sequence ID" value="AVB75515.1"/>
    <property type="molecule type" value="Genomic_DNA"/>
</dbReference>
<keyword evidence="5 6" id="KW-0472">Membrane</keyword>
<evidence type="ECO:0000313" key="12">
    <source>
        <dbReference type="Proteomes" id="UP000590564"/>
    </source>
</evidence>
<comment type="subcellular location">
    <subcellularLocation>
        <location evidence="1">Cell membrane</location>
        <topology evidence="1">Multi-pass membrane protein</topology>
    </subcellularLocation>
</comment>
<proteinExistence type="predicted"/>
<dbReference type="CDD" id="cd13128">
    <property type="entry name" value="MATE_Wzx_like"/>
    <property type="match status" value="1"/>
</dbReference>
<reference evidence="8 11" key="3">
    <citation type="submission" date="2020-07" db="EMBL/GenBank/DDBJ databases">
        <title>Genomic Encyclopedia of Type Strains, Phase IV (KMG-V): Genome sequencing to study the core and pangenomes of soil and plant-associated prokaryotes.</title>
        <authorList>
            <person name="Whitman W."/>
        </authorList>
    </citation>
    <scope>NUCLEOTIDE SEQUENCE [LARGE SCALE GENOMIC DNA]</scope>
    <source>
        <strain evidence="8 11">C13</strain>
        <strain evidence="9 12">D1</strain>
    </source>
</reference>
<organism evidence="7 10">
    <name type="scientific">Methanococcus maripaludis</name>
    <name type="common">Methanococcus deltae</name>
    <dbReference type="NCBI Taxonomy" id="39152"/>
    <lineage>
        <taxon>Archaea</taxon>
        <taxon>Methanobacteriati</taxon>
        <taxon>Methanobacteriota</taxon>
        <taxon>Methanomada group</taxon>
        <taxon>Methanococci</taxon>
        <taxon>Methanococcales</taxon>
        <taxon>Methanococcaceae</taxon>
        <taxon>Methanococcus</taxon>
    </lineage>
</organism>
<dbReference type="GO" id="GO:0005886">
    <property type="term" value="C:plasma membrane"/>
    <property type="evidence" value="ECO:0007669"/>
    <property type="project" value="UniProtKB-SubCell"/>
</dbReference>
<evidence type="ECO:0000256" key="6">
    <source>
        <dbReference type="SAM" id="Phobius"/>
    </source>
</evidence>
<dbReference type="InterPro" id="IPR002797">
    <property type="entry name" value="Polysacc_synth"/>
</dbReference>
<dbReference type="EMBL" id="JACDUO010000001">
    <property type="protein sequence ID" value="MBA2863840.1"/>
    <property type="molecule type" value="Genomic_DNA"/>
</dbReference>
<protein>
    <submittedName>
        <fullName evidence="8">O-antigen/teichoic acid export membrane protein</fullName>
    </submittedName>
    <submittedName>
        <fullName evidence="7">Polysaccharide biosynthesis protein</fullName>
    </submittedName>
</protein>
<keyword evidence="4 6" id="KW-1133">Transmembrane helix</keyword>
<feature type="transmembrane region" description="Helical" evidence="6">
    <location>
        <begin position="26"/>
        <end position="47"/>
    </location>
</feature>
<evidence type="ECO:0000256" key="5">
    <source>
        <dbReference type="ARBA" id="ARBA00023136"/>
    </source>
</evidence>
<feature type="transmembrane region" description="Helical" evidence="6">
    <location>
        <begin position="333"/>
        <end position="353"/>
    </location>
</feature>
<accession>A0A2L1C830</accession>
<dbReference type="PANTHER" id="PTHR30250:SF28">
    <property type="entry name" value="POLYSACCHARIDE BIOSYNTHESIS PROTEIN"/>
    <property type="match status" value="1"/>
</dbReference>
<dbReference type="Proteomes" id="UP000567099">
    <property type="component" value="Unassembled WGS sequence"/>
</dbReference>
<evidence type="ECO:0000313" key="7">
    <source>
        <dbReference type="EMBL" id="AVB75515.1"/>
    </source>
</evidence>
<dbReference type="AlphaFoldDB" id="A0A2L1C830"/>
<feature type="transmembrane region" description="Helical" evidence="6">
    <location>
        <begin position="390"/>
        <end position="413"/>
    </location>
</feature>
<dbReference type="KEGG" id="mmad:MMJJ_00960"/>
<evidence type="ECO:0000256" key="1">
    <source>
        <dbReference type="ARBA" id="ARBA00004651"/>
    </source>
</evidence>
<keyword evidence="3 6" id="KW-0812">Transmembrane</keyword>
<evidence type="ECO:0000313" key="8">
    <source>
        <dbReference type="EMBL" id="MBA2863840.1"/>
    </source>
</evidence>
<reference evidence="7" key="2">
    <citation type="submission" date="2018-02" db="EMBL/GenBank/DDBJ databases">
        <title>Complete genome sequence of the Methanococcus maripaludis type strain JJ (DSM 2067), a model for selenoprotein synthesis in Archaea.</title>
        <authorList>
            <person name="Poehlein A."/>
            <person name="Heym D."/>
            <person name="Quitzke V."/>
            <person name="Fersch J."/>
            <person name="Daniel R."/>
            <person name="Rother M."/>
        </authorList>
    </citation>
    <scope>NUCLEOTIDE SEQUENCE [LARGE SCALE GENOMIC DNA]</scope>
    <source>
        <strain evidence="7">DSM 2067</strain>
    </source>
</reference>
<feature type="transmembrane region" description="Helical" evidence="6">
    <location>
        <begin position="178"/>
        <end position="196"/>
    </location>
</feature>
<evidence type="ECO:0000313" key="10">
    <source>
        <dbReference type="Proteomes" id="UP000239462"/>
    </source>
</evidence>
<dbReference type="InterPro" id="IPR050833">
    <property type="entry name" value="Poly_Biosynth_Transport"/>
</dbReference>
<feature type="transmembrane region" description="Helical" evidence="6">
    <location>
        <begin position="299"/>
        <end position="318"/>
    </location>
</feature>
<feature type="transmembrane region" description="Helical" evidence="6">
    <location>
        <begin position="262"/>
        <end position="287"/>
    </location>
</feature>
<dbReference type="EMBL" id="JACHED010000001">
    <property type="protein sequence ID" value="MBB6496154.1"/>
    <property type="molecule type" value="Genomic_DNA"/>
</dbReference>
<feature type="transmembrane region" description="Helical" evidence="6">
    <location>
        <begin position="85"/>
        <end position="107"/>
    </location>
</feature>
<evidence type="ECO:0000256" key="3">
    <source>
        <dbReference type="ARBA" id="ARBA00022692"/>
    </source>
</evidence>
<dbReference type="Proteomes" id="UP000590564">
    <property type="component" value="Unassembled WGS sequence"/>
</dbReference>
<dbReference type="Pfam" id="PF01943">
    <property type="entry name" value="Polysacc_synt"/>
    <property type="match status" value="1"/>
</dbReference>
<sequence>MIKNLKKDGILKDSAYMIFSNMYSKFAAYLFYFLIPFILGTEGFGVIKGLMPILDTLVIIFCSGIPPAMAKFISGGDFNENTWIYDILKVMFIFSIFGAIFTVFLKYLLGGNYSNLPDVYFYAVAVALPFSVVISWSRGVLQGNLKIKNLSKTWILENTSKVVFLVILSYLFGVVGGILSISVSFLLGGIFGIYLLSKSNLKYSFSNILKNIFSPIKEKESVKKVIYYSIPIALTTASYRLINDLDGIFILSMLGAYDNGVYGYASLLSRLLFLFASAIAIVLIPRISKSKDISYFKKATILNISIVLPALLVIFLFSKELLNLFFGISTPESIASLKILSVSAVFMSTYTICASSLQGLGYAKIPVYVLFLGILLNAVFNYTLIPHMGIIGGAIATLSSSFVVFVLIWIITFTKLKKIKNNS</sequence>
<name>A0A2L1C830_METMI</name>
<gene>
    <name evidence="8" type="ORF">HNP94_000840</name>
    <name evidence="9" type="ORF">HNP96_000175</name>
    <name evidence="7" type="ORF">MMJJ_00960</name>
</gene>
<dbReference type="RefSeq" id="WP_104837194.1">
    <property type="nucleotide sequence ID" value="NZ_CP026606.1"/>
</dbReference>
<feature type="transmembrane region" description="Helical" evidence="6">
    <location>
        <begin position="365"/>
        <end position="384"/>
    </location>
</feature>